<dbReference type="EMBL" id="CAJVQB010139494">
    <property type="protein sequence ID" value="CAG8854538.1"/>
    <property type="molecule type" value="Genomic_DNA"/>
</dbReference>
<feature type="non-terminal residue" evidence="3">
    <location>
        <position position="70"/>
    </location>
</feature>
<dbReference type="PROSITE" id="PS00107">
    <property type="entry name" value="PROTEIN_KINASE_ATP"/>
    <property type="match status" value="1"/>
</dbReference>
<feature type="domain" description="Protein kinase" evidence="2">
    <location>
        <begin position="22"/>
        <end position="70"/>
    </location>
</feature>
<organism evidence="3 4">
    <name type="scientific">Gigaspora margarita</name>
    <dbReference type="NCBI Taxonomy" id="4874"/>
    <lineage>
        <taxon>Eukaryota</taxon>
        <taxon>Fungi</taxon>
        <taxon>Fungi incertae sedis</taxon>
        <taxon>Mucoromycota</taxon>
        <taxon>Glomeromycotina</taxon>
        <taxon>Glomeromycetes</taxon>
        <taxon>Diversisporales</taxon>
        <taxon>Gigasporaceae</taxon>
        <taxon>Gigaspora</taxon>
    </lineage>
</organism>
<protein>
    <submittedName>
        <fullName evidence="3">42763_t:CDS:1</fullName>
    </submittedName>
</protein>
<evidence type="ECO:0000256" key="1">
    <source>
        <dbReference type="PROSITE-ProRule" id="PRU10141"/>
    </source>
</evidence>
<accession>A0ABN7XGW5</accession>
<name>A0ABN7XGW5_GIGMA</name>
<dbReference type="SUPFAM" id="SSF56112">
    <property type="entry name" value="Protein kinase-like (PK-like)"/>
    <property type="match status" value="1"/>
</dbReference>
<keyword evidence="4" id="KW-1185">Reference proteome</keyword>
<keyword evidence="1" id="KW-0547">Nucleotide-binding</keyword>
<comment type="caution">
    <text evidence="3">The sequence shown here is derived from an EMBL/GenBank/DDBJ whole genome shotgun (WGS) entry which is preliminary data.</text>
</comment>
<proteinExistence type="predicted"/>
<evidence type="ECO:0000313" key="4">
    <source>
        <dbReference type="Proteomes" id="UP000789901"/>
    </source>
</evidence>
<dbReference type="Proteomes" id="UP000789901">
    <property type="component" value="Unassembled WGS sequence"/>
</dbReference>
<sequence>MSNWFEVAIEHKYIKLFEYKSFQNWKVIGRGGFGTVYSAYSKDVEKTIALKSLYCEDNDNDTSPNGLIKE</sequence>
<dbReference type="PROSITE" id="PS50011">
    <property type="entry name" value="PROTEIN_KINASE_DOM"/>
    <property type="match status" value="1"/>
</dbReference>
<evidence type="ECO:0000313" key="3">
    <source>
        <dbReference type="EMBL" id="CAG8854538.1"/>
    </source>
</evidence>
<dbReference type="Gene3D" id="3.30.200.20">
    <property type="entry name" value="Phosphorylase Kinase, domain 1"/>
    <property type="match status" value="1"/>
</dbReference>
<dbReference type="InterPro" id="IPR017441">
    <property type="entry name" value="Protein_kinase_ATP_BS"/>
</dbReference>
<reference evidence="3 4" key="1">
    <citation type="submission" date="2021-06" db="EMBL/GenBank/DDBJ databases">
        <authorList>
            <person name="Kallberg Y."/>
            <person name="Tangrot J."/>
            <person name="Rosling A."/>
        </authorList>
    </citation>
    <scope>NUCLEOTIDE SEQUENCE [LARGE SCALE GENOMIC DNA]</scope>
    <source>
        <strain evidence="3 4">120-4 pot B 10/14</strain>
    </source>
</reference>
<dbReference type="InterPro" id="IPR000719">
    <property type="entry name" value="Prot_kinase_dom"/>
</dbReference>
<dbReference type="InterPro" id="IPR011009">
    <property type="entry name" value="Kinase-like_dom_sf"/>
</dbReference>
<evidence type="ECO:0000259" key="2">
    <source>
        <dbReference type="PROSITE" id="PS50011"/>
    </source>
</evidence>
<keyword evidence="1" id="KW-0067">ATP-binding</keyword>
<feature type="binding site" evidence="1">
    <location>
        <position position="51"/>
    </location>
    <ligand>
        <name>ATP</name>
        <dbReference type="ChEBI" id="CHEBI:30616"/>
    </ligand>
</feature>
<gene>
    <name evidence="3" type="ORF">GMARGA_LOCUS43359</name>
</gene>